<feature type="repeat" description="ANK" evidence="3">
    <location>
        <begin position="477"/>
        <end position="510"/>
    </location>
</feature>
<protein>
    <submittedName>
        <fullName evidence="5">Uncharacterized protein</fullName>
    </submittedName>
</protein>
<dbReference type="SMART" id="SM00248">
    <property type="entry name" value="ANK"/>
    <property type="match status" value="10"/>
</dbReference>
<evidence type="ECO:0000313" key="5">
    <source>
        <dbReference type="EMBL" id="CAH0021490.1"/>
    </source>
</evidence>
<evidence type="ECO:0000256" key="3">
    <source>
        <dbReference type="PROSITE-ProRule" id="PRU00023"/>
    </source>
</evidence>
<feature type="repeat" description="ANK" evidence="3">
    <location>
        <begin position="116"/>
        <end position="145"/>
    </location>
</feature>
<dbReference type="InterPro" id="IPR002110">
    <property type="entry name" value="Ankyrin_rpt"/>
</dbReference>
<dbReference type="SUPFAM" id="SSF48403">
    <property type="entry name" value="Ankyrin repeat"/>
    <property type="match status" value="2"/>
</dbReference>
<accession>A0A9N9YKK0</accession>
<dbReference type="Gene3D" id="1.25.40.20">
    <property type="entry name" value="Ankyrin repeat-containing domain"/>
    <property type="match status" value="3"/>
</dbReference>
<keyword evidence="1" id="KW-0677">Repeat</keyword>
<evidence type="ECO:0000313" key="6">
    <source>
        <dbReference type="Proteomes" id="UP000696573"/>
    </source>
</evidence>
<evidence type="ECO:0000256" key="1">
    <source>
        <dbReference type="ARBA" id="ARBA00022737"/>
    </source>
</evidence>
<evidence type="ECO:0000256" key="4">
    <source>
        <dbReference type="SAM" id="MobiDB-lite"/>
    </source>
</evidence>
<dbReference type="AlphaFoldDB" id="A0A9N9YKK0"/>
<dbReference type="PANTHER" id="PTHR24126">
    <property type="entry name" value="ANKYRIN REPEAT, PH AND SEC7 DOMAIN CONTAINING PROTEIN SECG-RELATED"/>
    <property type="match status" value="1"/>
</dbReference>
<dbReference type="Pfam" id="PF13606">
    <property type="entry name" value="Ank_3"/>
    <property type="match status" value="1"/>
</dbReference>
<feature type="compositionally biased region" description="Acidic residues" evidence="4">
    <location>
        <begin position="638"/>
        <end position="669"/>
    </location>
</feature>
<dbReference type="PROSITE" id="PS50088">
    <property type="entry name" value="ANK_REPEAT"/>
    <property type="match status" value="2"/>
</dbReference>
<gene>
    <name evidence="5" type="ORF">CRHIZ90672A_00011822</name>
</gene>
<name>A0A9N9YKK0_9HYPO</name>
<feature type="compositionally biased region" description="Basic and acidic residues" evidence="4">
    <location>
        <begin position="670"/>
        <end position="680"/>
    </location>
</feature>
<keyword evidence="6" id="KW-1185">Reference proteome</keyword>
<dbReference type="PROSITE" id="PS50297">
    <property type="entry name" value="ANK_REP_REGION"/>
    <property type="match status" value="1"/>
</dbReference>
<dbReference type="EMBL" id="CABFNQ020000654">
    <property type="protein sequence ID" value="CAH0021490.1"/>
    <property type="molecule type" value="Genomic_DNA"/>
</dbReference>
<dbReference type="Pfam" id="PF12796">
    <property type="entry name" value="Ank_2"/>
    <property type="match status" value="1"/>
</dbReference>
<dbReference type="PANTHER" id="PTHR24126:SF14">
    <property type="entry name" value="ANK_REP_REGION DOMAIN-CONTAINING PROTEIN"/>
    <property type="match status" value="1"/>
</dbReference>
<dbReference type="Proteomes" id="UP000696573">
    <property type="component" value="Unassembled WGS sequence"/>
</dbReference>
<organism evidence="5 6">
    <name type="scientific">Clonostachys rhizophaga</name>
    <dbReference type="NCBI Taxonomy" id="160324"/>
    <lineage>
        <taxon>Eukaryota</taxon>
        <taxon>Fungi</taxon>
        <taxon>Dikarya</taxon>
        <taxon>Ascomycota</taxon>
        <taxon>Pezizomycotina</taxon>
        <taxon>Sordariomycetes</taxon>
        <taxon>Hypocreomycetidae</taxon>
        <taxon>Hypocreales</taxon>
        <taxon>Bionectriaceae</taxon>
        <taxon>Clonostachys</taxon>
    </lineage>
</organism>
<reference evidence="5" key="1">
    <citation type="submission" date="2021-10" db="EMBL/GenBank/DDBJ databases">
        <authorList>
            <person name="Piombo E."/>
        </authorList>
    </citation>
    <scope>NUCLEOTIDE SEQUENCE</scope>
</reference>
<comment type="caution">
    <text evidence="5">The sequence shown here is derived from an EMBL/GenBank/DDBJ whole genome shotgun (WGS) entry which is preliminary data.</text>
</comment>
<dbReference type="InterPro" id="IPR036770">
    <property type="entry name" value="Ankyrin_rpt-contain_sf"/>
</dbReference>
<sequence length="690" mass="76197">MTPIETLPTEVIAYIADLTTRDEARSRWSRLKNHSRFARTNRHFYNILNPLLYHINLTRDAPLDSCVLWGAQFSNLDTIKRAHSYGADLSTNGARDDDDLVVGFDSIPGHLRFLASPLHFAIQNGDRAMFNYLMEHNVDLNVPSRSFCSCDGYYDGPRMYPLHTALDHGHIDDAATLLVDRGAYLLSEGSPAICHVNSLGHTKIVEKLLQRPEPVAIAGALHYAIEQHDLGLVRELLERPGADATITNHDEQTYLHLALVHSPPIEHGILHLILERPEVNASLVDNQGNSPLHICAGSPHLLEIAKTLLARSETKASARNNNGMTPLLCAAQAGNVLMFHLLVGQPEADLNVVDNDGRTVLHMVCGAPETEETLALVESLIDREVPLNRVSQKGTALYCALAQHNFKTAQLLLTRGAAADLEGDGGHVKTLLHHCLEKPHPRQTELVKELLARGVQVDEQTNEDLARDLGDETAFSSGGTPLFFAAAGAKNVECMKMLLEAGADAEATVVSKSCFYYDGLEMSEKQGFIAALFRHTWVDDRKAEMNDESVERLKERLTILLEHGATIGGEGYGISALAFAMKHANEGKPALLNFLVEKATASNIHPDDVQEEIDDEDCEYSEDVLESVRRFKAKLVEEVSDDEDGEDQEEEDEGEDGEESEEGVEENLEDRDKLMERNEDTDGDANMMSS</sequence>
<proteinExistence type="predicted"/>
<keyword evidence="2 3" id="KW-0040">ANK repeat</keyword>
<feature type="region of interest" description="Disordered" evidence="4">
    <location>
        <begin position="635"/>
        <end position="690"/>
    </location>
</feature>
<dbReference type="OrthoDB" id="341259at2759"/>
<dbReference type="Pfam" id="PF00023">
    <property type="entry name" value="Ank"/>
    <property type="match status" value="1"/>
</dbReference>
<evidence type="ECO:0000256" key="2">
    <source>
        <dbReference type="ARBA" id="ARBA00023043"/>
    </source>
</evidence>